<evidence type="ECO:0000313" key="1">
    <source>
        <dbReference type="EMBL" id="ABO80927.1"/>
    </source>
</evidence>
<reference evidence="1" key="1">
    <citation type="submission" date="2006-10" db="EMBL/GenBank/DDBJ databases">
        <authorList>
            <person name="Shaull S."/>
            <person name="Lin S."/>
            <person name="Dixon R."/>
            <person name="May G."/>
            <person name="Sumner L."/>
            <person name="Gonzales B."/>
            <person name="Cook D."/>
            <person name="Kim D."/>
            <person name="Roe B.A."/>
        </authorList>
    </citation>
    <scope>NUCLEOTIDE SEQUENCE</scope>
</reference>
<protein>
    <submittedName>
        <fullName evidence="1">Uncharacterized protein</fullName>
    </submittedName>
</protein>
<accession>A4PU27</accession>
<dbReference type="AlphaFoldDB" id="A4PU27"/>
<dbReference type="EMBL" id="AC144563">
    <property type="protein sequence ID" value="ABO80927.1"/>
    <property type="molecule type" value="Genomic_DNA"/>
</dbReference>
<organism evidence="1">
    <name type="scientific">Medicago truncatula</name>
    <name type="common">Barrel medic</name>
    <name type="synonym">Medicago tribuloides</name>
    <dbReference type="NCBI Taxonomy" id="3880"/>
    <lineage>
        <taxon>Eukaryota</taxon>
        <taxon>Viridiplantae</taxon>
        <taxon>Streptophyta</taxon>
        <taxon>Embryophyta</taxon>
        <taxon>Tracheophyta</taxon>
        <taxon>Spermatophyta</taxon>
        <taxon>Magnoliopsida</taxon>
        <taxon>eudicotyledons</taxon>
        <taxon>Gunneridae</taxon>
        <taxon>Pentapetalae</taxon>
        <taxon>rosids</taxon>
        <taxon>fabids</taxon>
        <taxon>Fabales</taxon>
        <taxon>Fabaceae</taxon>
        <taxon>Papilionoideae</taxon>
        <taxon>50 kb inversion clade</taxon>
        <taxon>NPAAA clade</taxon>
        <taxon>Hologalegina</taxon>
        <taxon>IRL clade</taxon>
        <taxon>Trifolieae</taxon>
        <taxon>Medicago</taxon>
    </lineage>
</organism>
<proteinExistence type="predicted"/>
<reference evidence="1" key="2">
    <citation type="submission" date="2007-04" db="EMBL/GenBank/DDBJ databases">
        <authorList>
            <consortium name="The International Medicago Genome Annotation Group"/>
        </authorList>
    </citation>
    <scope>NUCLEOTIDE SEQUENCE</scope>
</reference>
<name>A4PU27_MEDTR</name>
<sequence length="143" mass="17059">MMDVKVKRSVKRRSHSGAPRIKWWHLKGEKQHIFQDKILEGGFKQQQRSTNDMWDKMAHEVKKVAKATLGELRGFGHRDWSRCKNAQTWDKYKTARKEAKKAMSKAKIRAFEGLYQSLGTKEEKNLCIRLLREEKERQETWTR</sequence>
<gene>
    <name evidence="1" type="ORF">MtrDRAFT_AC144563g46v2</name>
</gene>